<evidence type="ECO:0000256" key="1">
    <source>
        <dbReference type="ARBA" id="ARBA00022793"/>
    </source>
</evidence>
<keyword evidence="3 4" id="KW-0288">FMN</keyword>
<dbReference type="InterPro" id="IPR003382">
    <property type="entry name" value="Flavoprotein"/>
</dbReference>
<feature type="domain" description="Flavoprotein" evidence="5">
    <location>
        <begin position="1"/>
        <end position="170"/>
    </location>
</feature>
<organism evidence="7 8">
    <name type="scientific">Microbacterium bandirmense</name>
    <dbReference type="NCBI Taxonomy" id="3122050"/>
    <lineage>
        <taxon>Bacteria</taxon>
        <taxon>Bacillati</taxon>
        <taxon>Actinomycetota</taxon>
        <taxon>Actinomycetes</taxon>
        <taxon>Micrococcales</taxon>
        <taxon>Microbacteriaceae</taxon>
        <taxon>Microbacterium</taxon>
    </lineage>
</organism>
<dbReference type="InterPro" id="IPR036551">
    <property type="entry name" value="Flavin_trans-like"/>
</dbReference>
<comment type="catalytic activity">
    <reaction evidence="3 4">
        <text>N-[(R)-4-phosphopantothenoyl]-L-cysteine + H(+) = (R)-4'-phosphopantetheine + CO2</text>
        <dbReference type="Rhea" id="RHEA:16793"/>
        <dbReference type="ChEBI" id="CHEBI:15378"/>
        <dbReference type="ChEBI" id="CHEBI:16526"/>
        <dbReference type="ChEBI" id="CHEBI:59458"/>
        <dbReference type="ChEBI" id="CHEBI:61723"/>
        <dbReference type="EC" id="4.1.1.36"/>
    </reaction>
</comment>
<comment type="cofactor">
    <cofactor evidence="3">
        <name>Mg(2+)</name>
        <dbReference type="ChEBI" id="CHEBI:18420"/>
    </cofactor>
</comment>
<keyword evidence="3 4" id="KW-0436">Ligase</keyword>
<name>A0ABU8LBN1_9MICO</name>
<comment type="similarity">
    <text evidence="3 4">In the C-terminal section; belongs to the PPC synthetase family.</text>
</comment>
<evidence type="ECO:0000256" key="2">
    <source>
        <dbReference type="ARBA" id="ARBA00023239"/>
    </source>
</evidence>
<proteinExistence type="inferred from homology"/>
<comment type="caution">
    <text evidence="7">The sequence shown here is derived from an EMBL/GenBank/DDBJ whole genome shotgun (WGS) entry which is preliminary data.</text>
</comment>
<feature type="binding site" evidence="3">
    <location>
        <position position="277"/>
    </location>
    <ligand>
        <name>CTP</name>
        <dbReference type="ChEBI" id="CHEBI:37563"/>
    </ligand>
</feature>
<dbReference type="InterPro" id="IPR035929">
    <property type="entry name" value="CoaB-like_sf"/>
</dbReference>
<dbReference type="GO" id="GO:0004633">
    <property type="term" value="F:phosphopantothenoylcysteine decarboxylase activity"/>
    <property type="evidence" value="ECO:0007669"/>
    <property type="project" value="UniProtKB-EC"/>
</dbReference>
<keyword evidence="8" id="KW-1185">Reference proteome</keyword>
<keyword evidence="3" id="KW-0460">Magnesium</keyword>
<comment type="pathway">
    <text evidence="3 4">Cofactor biosynthesis; coenzyme A biosynthesis; CoA from (R)-pantothenate: step 2/5.</text>
</comment>
<feature type="binding site" evidence="3">
    <location>
        <position position="345"/>
    </location>
    <ligand>
        <name>CTP</name>
        <dbReference type="ChEBI" id="CHEBI:37563"/>
    </ligand>
</feature>
<accession>A0ABU8LBN1</accession>
<feature type="region of interest" description="Phosphopantothenoylcysteine decarboxylase" evidence="3">
    <location>
        <begin position="1"/>
        <end position="182"/>
    </location>
</feature>
<protein>
    <recommendedName>
        <fullName evidence="3">Coenzyme A biosynthesis bifunctional protein CoaBC</fullName>
    </recommendedName>
    <alternativeName>
        <fullName evidence="3">DNA/pantothenate metabolism flavoprotein</fullName>
    </alternativeName>
    <alternativeName>
        <fullName evidence="3">Phosphopantothenoylcysteine synthetase/decarboxylase</fullName>
        <shortName evidence="3">PPCS-PPCDC</shortName>
    </alternativeName>
    <domain>
        <recommendedName>
            <fullName evidence="3">Phosphopantothenoylcysteine decarboxylase</fullName>
            <shortName evidence="3">PPC decarboxylase</shortName>
            <shortName evidence="3">PPC-DC</shortName>
            <ecNumber evidence="3">4.1.1.36</ecNumber>
        </recommendedName>
        <alternativeName>
            <fullName evidence="3">CoaC</fullName>
        </alternativeName>
    </domain>
    <domain>
        <recommendedName>
            <fullName evidence="3">Phosphopantothenate--cysteine ligase</fullName>
            <ecNumber evidence="3">6.3.2.5</ecNumber>
        </recommendedName>
        <alternativeName>
            <fullName evidence="3">CoaB</fullName>
        </alternativeName>
        <alternativeName>
            <fullName evidence="3">Phosphopantothenoylcysteine synthetase</fullName>
            <shortName evidence="3">PPC synthetase</shortName>
            <shortName evidence="3">PPC-S</shortName>
        </alternativeName>
    </domain>
</protein>
<keyword evidence="3" id="KW-0511">Multifunctional enzyme</keyword>
<comment type="function">
    <text evidence="3">Catalyzes two sequential steps in the biosynthesis of coenzyme A. In the first step cysteine is conjugated to 4'-phosphopantothenate to form 4-phosphopantothenoylcysteine. In the second step the latter compound is decarboxylated to form 4'-phosphopantotheine.</text>
</comment>
<dbReference type="SUPFAM" id="SSF52507">
    <property type="entry name" value="Homo-oligomeric flavin-containing Cys decarboxylases, HFCD"/>
    <property type="match status" value="1"/>
</dbReference>
<evidence type="ECO:0000313" key="7">
    <source>
        <dbReference type="EMBL" id="MEJ1087986.1"/>
    </source>
</evidence>
<gene>
    <name evidence="3 7" type="primary">coaBC</name>
    <name evidence="7" type="ORF">WDU99_06605</name>
</gene>
<dbReference type="HAMAP" id="MF_02225">
    <property type="entry name" value="CoaBC"/>
    <property type="match status" value="1"/>
</dbReference>
<dbReference type="EC" id="4.1.1.36" evidence="3"/>
<comment type="cofactor">
    <cofactor evidence="3">
        <name>FMN</name>
        <dbReference type="ChEBI" id="CHEBI:58210"/>
    </cofactor>
    <text evidence="3">Binds 1 FMN per subunit.</text>
</comment>
<keyword evidence="2 3" id="KW-0456">Lyase</keyword>
<evidence type="ECO:0000256" key="3">
    <source>
        <dbReference type="HAMAP-Rule" id="MF_02225"/>
    </source>
</evidence>
<dbReference type="PANTHER" id="PTHR14359:SF6">
    <property type="entry name" value="PHOSPHOPANTOTHENOYLCYSTEINE DECARBOXYLASE"/>
    <property type="match status" value="1"/>
</dbReference>
<evidence type="ECO:0000259" key="5">
    <source>
        <dbReference type="Pfam" id="PF02441"/>
    </source>
</evidence>
<comment type="catalytic activity">
    <reaction evidence="3 4">
        <text>(R)-4'-phosphopantothenate + L-cysteine + CTP = N-[(R)-4-phosphopantothenoyl]-L-cysteine + CMP + diphosphate + H(+)</text>
        <dbReference type="Rhea" id="RHEA:19397"/>
        <dbReference type="ChEBI" id="CHEBI:10986"/>
        <dbReference type="ChEBI" id="CHEBI:15378"/>
        <dbReference type="ChEBI" id="CHEBI:33019"/>
        <dbReference type="ChEBI" id="CHEBI:35235"/>
        <dbReference type="ChEBI" id="CHEBI:37563"/>
        <dbReference type="ChEBI" id="CHEBI:59458"/>
        <dbReference type="ChEBI" id="CHEBI:60377"/>
        <dbReference type="EC" id="6.3.2.5"/>
    </reaction>
</comment>
<evidence type="ECO:0000259" key="6">
    <source>
        <dbReference type="Pfam" id="PF04127"/>
    </source>
</evidence>
<dbReference type="Pfam" id="PF04127">
    <property type="entry name" value="DFP"/>
    <property type="match status" value="1"/>
</dbReference>
<dbReference type="Gene3D" id="3.40.50.10300">
    <property type="entry name" value="CoaB-like"/>
    <property type="match status" value="1"/>
</dbReference>
<dbReference type="GO" id="GO:0004632">
    <property type="term" value="F:phosphopantothenate--cysteine ligase activity"/>
    <property type="evidence" value="ECO:0007669"/>
    <property type="project" value="UniProtKB-EC"/>
</dbReference>
<dbReference type="PANTHER" id="PTHR14359">
    <property type="entry name" value="HOMO-OLIGOMERIC FLAVIN CONTAINING CYS DECARBOXYLASE FAMILY"/>
    <property type="match status" value="1"/>
</dbReference>
<keyword evidence="1 3" id="KW-0210">Decarboxylase</keyword>
<evidence type="ECO:0000256" key="4">
    <source>
        <dbReference type="RuleBase" id="RU364078"/>
    </source>
</evidence>
<dbReference type="EC" id="6.3.2.5" evidence="3"/>
<dbReference type="Pfam" id="PF02441">
    <property type="entry name" value="Flavoprotein"/>
    <property type="match status" value="1"/>
</dbReference>
<dbReference type="Gene3D" id="3.40.50.1950">
    <property type="entry name" value="Flavin prenyltransferase-like"/>
    <property type="match status" value="1"/>
</dbReference>
<keyword evidence="3 4" id="KW-0285">Flavoprotein</keyword>
<feature type="region of interest" description="Phosphopantothenate--cysteine ligase" evidence="3">
    <location>
        <begin position="183"/>
        <end position="400"/>
    </location>
</feature>
<feature type="binding site" evidence="3">
    <location>
        <position position="287"/>
    </location>
    <ligand>
        <name>CTP</name>
        <dbReference type="ChEBI" id="CHEBI:37563"/>
    </ligand>
</feature>
<comment type="function">
    <text evidence="4">Catalyzes two steps in the biosynthesis of coenzyme A. In the first step cysteine is conjugated to 4'-phosphopantothenate to form 4-phosphopantothenoylcysteine, in the latter compound is decarboxylated to form 4'-phosphopantotheine.</text>
</comment>
<feature type="binding site" evidence="3">
    <location>
        <position position="341"/>
    </location>
    <ligand>
        <name>CTP</name>
        <dbReference type="ChEBI" id="CHEBI:37563"/>
    </ligand>
</feature>
<reference evidence="7 8" key="1">
    <citation type="submission" date="2024-02" db="EMBL/GenBank/DDBJ databases">
        <authorList>
            <person name="Saticioglu I.B."/>
        </authorList>
    </citation>
    <scope>NUCLEOTIDE SEQUENCE [LARGE SCALE GENOMIC DNA]</scope>
    <source>
        <strain evidence="7 8">Mu-80</strain>
    </source>
</reference>
<dbReference type="InterPro" id="IPR005252">
    <property type="entry name" value="CoaBC"/>
</dbReference>
<dbReference type="SUPFAM" id="SSF102645">
    <property type="entry name" value="CoaB-like"/>
    <property type="match status" value="1"/>
</dbReference>
<dbReference type="Proteomes" id="UP001371224">
    <property type="component" value="Unassembled WGS sequence"/>
</dbReference>
<comment type="caution">
    <text evidence="3">Lacks conserved residue(s) required for the propagation of feature annotation.</text>
</comment>
<dbReference type="RefSeq" id="WP_337331651.1">
    <property type="nucleotide sequence ID" value="NZ_JBBDGM010000004.1"/>
</dbReference>
<sequence length="400" mass="41719">MNIVVAVTGGIAAYKSVHLVRLLIKAGHEVTVVPTEDALRFVGLPTWEAISRNQVTTSVHDDVARVRHVALGQAAELVIVAPATANTIAKMAAGLADDLLGTTLLATTAPVAIAPAMHTEMWQHPSTQANIATLRSRGVTILGPDSGELTGGDSGPGRMLEPEQIAEGALALVGERDLDGLRVVVSAGGTREPLDPVRYLGNRSSGRQGVALALAAADRGADVVLVAANIDASVMADADQHPLIRVERAGSAAELGTVMRSIADDATVIVMAAAVADYRPVEVSEGKLTKEAGGLESIELVETEDIVSGLAARRRPGQLVVAFAAETPRDDDELLDRARRKRERKGVDLLVVNEVGWERGFETAENAVHVIGDDGAVLASASGSKRVVADAIWDAIADGL</sequence>
<comment type="similarity">
    <text evidence="3 4">In the N-terminal section; belongs to the HFCD (homo-oligomeric flavin containing Cys decarboxylase) superfamily.</text>
</comment>
<evidence type="ECO:0000313" key="8">
    <source>
        <dbReference type="Proteomes" id="UP001371224"/>
    </source>
</evidence>
<feature type="domain" description="DNA/pantothenate metabolism flavoprotein C-terminal" evidence="6">
    <location>
        <begin position="178"/>
        <end position="398"/>
    </location>
</feature>
<dbReference type="EMBL" id="JBBDGM010000004">
    <property type="protein sequence ID" value="MEJ1087986.1"/>
    <property type="molecule type" value="Genomic_DNA"/>
</dbReference>
<dbReference type="NCBIfam" id="TIGR00521">
    <property type="entry name" value="coaBC_dfp"/>
    <property type="match status" value="1"/>
</dbReference>
<dbReference type="InterPro" id="IPR007085">
    <property type="entry name" value="DNA/pantothenate-metab_flavo_C"/>
</dbReference>
<keyword evidence="3" id="KW-0479">Metal-binding</keyword>
<feature type="binding site" evidence="3">
    <location>
        <position position="323"/>
    </location>
    <ligand>
        <name>CTP</name>
        <dbReference type="ChEBI" id="CHEBI:37563"/>
    </ligand>
</feature>
<comment type="pathway">
    <text evidence="3 4">Cofactor biosynthesis; coenzyme A biosynthesis; CoA from (R)-pantothenate: step 3/5.</text>
</comment>